<protein>
    <submittedName>
        <fullName evidence="1">Uncharacterized protein</fullName>
    </submittedName>
</protein>
<evidence type="ECO:0000313" key="1">
    <source>
        <dbReference type="EMBL" id="KAJ9114764.1"/>
    </source>
</evidence>
<proteinExistence type="predicted"/>
<keyword evidence="2" id="KW-1185">Reference proteome</keyword>
<accession>A0ACC2WUE9</accession>
<dbReference type="Proteomes" id="UP001243375">
    <property type="component" value="Unassembled WGS sequence"/>
</dbReference>
<sequence>MTSPIYPQAQHVGNVTSAAHTLGPQPMMREISHDGQISGTGGGGGGGGGISYASAASPVHGSQQQQQQQQQQMHQQQSPPAGQQQHIINTASQLQNQQTGVAAAPAGNGATQAPPPMNLASVLHYLQSEWRRWERDRNEWEIERAEMRARIALLEGERRSAENLKMDMMRRVKMLEFALKQERSKSLSSTTTTTTGTVSSANAGTIGAEAGAAAMAHLRGPQSAGAALPGAHHFTGITSSKMNALSPSNSNSGILGEKKDASSSGENVKTASDLGTQNTKKVNGTVPEMADKKSMTSAPASTSRAGSVDGANALASGAPPTGTSPWRSTVSMPIRDPKSRARSRDYLKQCLQEISYLTSPAAMNPLPNRLPLTLTVPASTSDSSSISTSAAQQVGASGTVESAAQGSTLSLAPGTTILEVPERPRKTLPDGPFPPSQPGMIGLGMKGVDVPIVETVPTDPAAATTGGKAEPVVTGLSNLAQEVVAEEEEAKRAEMQQKHVVQMIGSPEAQLDLEQGKVLTAIYKPESKEAWKQALKQAHEQAEKTKNGIPQSQRSSESSSVDSGDALETMSNSSADTDVTAIHDDDLPVRKGWKPARQLKSHLDAVQAVAFGPEGIVVSGSWDCTVKVWRLAQDKSSGRPHPQEEVEPQVTFRGHLAPVTSLAVSAGTRRVFSGSLDSSIRVWNLPSPEYHTYSPHDPKLEDDTLVGHTDSVWALALLPSAIDEPEGYLVSASADGSVKVWSTTGDAGTGYPLVSGWKYDGTADHDDGQGADSDEKREAEAKTKEEIKRPVPVALGMYYPDLTMVLVGYNTGVIKLFEIKTGREVIEFENKAHGALLTDVVCHSTLPYVVASMNDGTLRIHDAKTGKIRDTIQAHSSTINALRIDPTSSSDIVTAGDDLSIKVWNLESLTCTNEWTAHRKKGEQGVLALDVCEETAAVATALGKDGRGRLAALMSGGADGTVRLYSKA</sequence>
<dbReference type="EMBL" id="JASBWU010000018">
    <property type="protein sequence ID" value="KAJ9114764.1"/>
    <property type="molecule type" value="Genomic_DNA"/>
</dbReference>
<reference evidence="1" key="1">
    <citation type="submission" date="2023-04" db="EMBL/GenBank/DDBJ databases">
        <title>Draft Genome sequencing of Naganishia species isolated from polar environments using Oxford Nanopore Technology.</title>
        <authorList>
            <person name="Leo P."/>
            <person name="Venkateswaran K."/>
        </authorList>
    </citation>
    <scope>NUCLEOTIDE SEQUENCE</scope>
    <source>
        <strain evidence="1">MNA-CCFEE 5425</strain>
    </source>
</reference>
<organism evidence="1 2">
    <name type="scientific">Naganishia vaughanmartiniae</name>
    <dbReference type="NCBI Taxonomy" id="1424756"/>
    <lineage>
        <taxon>Eukaryota</taxon>
        <taxon>Fungi</taxon>
        <taxon>Dikarya</taxon>
        <taxon>Basidiomycota</taxon>
        <taxon>Agaricomycotina</taxon>
        <taxon>Tremellomycetes</taxon>
        <taxon>Filobasidiales</taxon>
        <taxon>Filobasidiaceae</taxon>
        <taxon>Naganishia</taxon>
    </lineage>
</organism>
<name>A0ACC2WUE9_9TREE</name>
<comment type="caution">
    <text evidence="1">The sequence shown here is derived from an EMBL/GenBank/DDBJ whole genome shotgun (WGS) entry which is preliminary data.</text>
</comment>
<evidence type="ECO:0000313" key="2">
    <source>
        <dbReference type="Proteomes" id="UP001243375"/>
    </source>
</evidence>
<gene>
    <name evidence="1" type="ORF">QFC22_005640</name>
</gene>